<dbReference type="InterPro" id="IPR002347">
    <property type="entry name" value="SDR_fam"/>
</dbReference>
<evidence type="ECO:0000313" key="3">
    <source>
        <dbReference type="Proteomes" id="UP001174209"/>
    </source>
</evidence>
<dbReference type="Proteomes" id="UP001174209">
    <property type="component" value="Unassembled WGS sequence"/>
</dbReference>
<dbReference type="PRINTS" id="PR00081">
    <property type="entry name" value="GDHRDH"/>
</dbReference>
<evidence type="ECO:0000313" key="2">
    <source>
        <dbReference type="EMBL" id="MDN4609627.1"/>
    </source>
</evidence>
<proteinExistence type="inferred from homology"/>
<dbReference type="Gene3D" id="3.40.50.720">
    <property type="entry name" value="NAD(P)-binding Rossmann-like Domain"/>
    <property type="match status" value="1"/>
</dbReference>
<dbReference type="SUPFAM" id="SSF51735">
    <property type="entry name" value="NAD(P)-binding Rossmann-fold domains"/>
    <property type="match status" value="1"/>
</dbReference>
<keyword evidence="3" id="KW-1185">Reference proteome</keyword>
<dbReference type="PANTHER" id="PTHR42760">
    <property type="entry name" value="SHORT-CHAIN DEHYDROGENASES/REDUCTASES FAMILY MEMBER"/>
    <property type="match status" value="1"/>
</dbReference>
<dbReference type="Pfam" id="PF13561">
    <property type="entry name" value="adh_short_C2"/>
    <property type="match status" value="1"/>
</dbReference>
<dbReference type="InterPro" id="IPR036291">
    <property type="entry name" value="NAD(P)-bd_dom_sf"/>
</dbReference>
<comment type="caution">
    <text evidence="2">The sequence shown here is derived from an EMBL/GenBank/DDBJ whole genome shotgun (WGS) entry which is preliminary data.</text>
</comment>
<comment type="similarity">
    <text evidence="1">Belongs to the short-chain dehydrogenases/reductases (SDR) family.</text>
</comment>
<reference evidence="2" key="1">
    <citation type="submission" date="2023-06" db="EMBL/GenBank/DDBJ databases">
        <title>MT1 and MT2 Draft Genomes of Novel Species.</title>
        <authorList>
            <person name="Venkateswaran K."/>
        </authorList>
    </citation>
    <scope>NUCLEOTIDE SEQUENCE</scope>
    <source>
        <strain evidence="2">IIF3SC-B10</strain>
    </source>
</reference>
<gene>
    <name evidence="2" type="ORF">P5G52_01980</name>
</gene>
<dbReference type="EMBL" id="JAROCG010000001">
    <property type="protein sequence ID" value="MDN4609627.1"/>
    <property type="molecule type" value="Genomic_DNA"/>
</dbReference>
<protein>
    <submittedName>
        <fullName evidence="2">SDR family NAD(P)-dependent oxidoreductase</fullName>
    </submittedName>
</protein>
<accession>A0ABT8JXE7</accession>
<name>A0ABT8JXE7_9MICC</name>
<dbReference type="RefSeq" id="WP_301224308.1">
    <property type="nucleotide sequence ID" value="NZ_JAROCG010000001.1"/>
</dbReference>
<dbReference type="CDD" id="cd05233">
    <property type="entry name" value="SDR_c"/>
    <property type="match status" value="1"/>
</dbReference>
<sequence length="245" mass="25143">MTKAPTTSRHAGSRAIVTGAASGIGAACVAQLRAEGAEVVGFDMQPGEGITVVDVADETAVIRAVVEAERQLGGAPTVLVCAAGIYPCVPLLEMTGAAWHQTFAVNVSGSMFCAREAVITAKRAGTDLSIVLFSSVGAYRSDWSEPSAAYCATKAAITSLARSMAGEWAPFGVRVNALAPGLIDTPMLRRTADSEAGAAAIRDRIPLGRLGAGEDVARVACFLTSDEAAYMTGSTVTVDGGYLVR</sequence>
<dbReference type="PROSITE" id="PS51257">
    <property type="entry name" value="PROKAR_LIPOPROTEIN"/>
    <property type="match status" value="1"/>
</dbReference>
<evidence type="ECO:0000256" key="1">
    <source>
        <dbReference type="ARBA" id="ARBA00006484"/>
    </source>
</evidence>
<organism evidence="2 3">
    <name type="scientific">Arthrobacter burdickii</name>
    <dbReference type="NCBI Taxonomy" id="3035920"/>
    <lineage>
        <taxon>Bacteria</taxon>
        <taxon>Bacillati</taxon>
        <taxon>Actinomycetota</taxon>
        <taxon>Actinomycetes</taxon>
        <taxon>Micrococcales</taxon>
        <taxon>Micrococcaceae</taxon>
        <taxon>Arthrobacter</taxon>
    </lineage>
</organism>